<dbReference type="Proteomes" id="UP000199392">
    <property type="component" value="Unassembled WGS sequence"/>
</dbReference>
<evidence type="ECO:0000313" key="5">
    <source>
        <dbReference type="EMBL" id="SFS56781.1"/>
    </source>
</evidence>
<dbReference type="RefSeq" id="WP_176806481.1">
    <property type="nucleotide sequence ID" value="NZ_FNCL01000001.1"/>
</dbReference>
<dbReference type="Gene3D" id="3.40.50.2300">
    <property type="match status" value="2"/>
</dbReference>
<evidence type="ECO:0000259" key="4">
    <source>
        <dbReference type="PROSITE" id="PS50932"/>
    </source>
</evidence>
<dbReference type="InterPro" id="IPR028082">
    <property type="entry name" value="Peripla_BP_I"/>
</dbReference>
<keyword evidence="2" id="KW-0238">DNA-binding</keyword>
<dbReference type="InterPro" id="IPR025997">
    <property type="entry name" value="SBP_2_dom"/>
</dbReference>
<dbReference type="Pfam" id="PF13407">
    <property type="entry name" value="Peripla_BP_4"/>
    <property type="match status" value="1"/>
</dbReference>
<gene>
    <name evidence="5" type="ORF">SAMN04488050_102413</name>
</gene>
<evidence type="ECO:0000313" key="6">
    <source>
        <dbReference type="Proteomes" id="UP000199392"/>
    </source>
</evidence>
<sequence>MSRPTIKDLAREAGVSVATVNRVISGAESVRQSTREIVLNAAENIGFYGLGTIESSVFQGRETHRLAILLQQGHRVFYRGLGNALLRAAEAYAGANISLELEYLDDLSPDHVASRITALGQTSESLGVVAAEHPMVSDAITALMESGVPVSALIGPLSARGNVGYIGHDNWKKGRMAGWAFHKCCPKPGKIGILLGNHRYRNQEINESGFRSYFREHNSDFVLLEPLPTFESAAVAREMTEKLFQEHPDMCGLFVSGGGITGALAALREHKPEEGFVCVAYELFDATRAALIDGTITMTLSYPLECFARQIIETMVKAKKAGPEAGAQRVNIPFDVHTSENV</sequence>
<dbReference type="CDD" id="cd06307">
    <property type="entry name" value="PBP1_sugar_binding"/>
    <property type="match status" value="1"/>
</dbReference>
<dbReference type="CDD" id="cd01392">
    <property type="entry name" value="HTH_LacI"/>
    <property type="match status" value="1"/>
</dbReference>
<dbReference type="PANTHER" id="PTHR30146">
    <property type="entry name" value="LACI-RELATED TRANSCRIPTIONAL REPRESSOR"/>
    <property type="match status" value="1"/>
</dbReference>
<dbReference type="GO" id="GO:0000976">
    <property type="term" value="F:transcription cis-regulatory region binding"/>
    <property type="evidence" value="ECO:0007669"/>
    <property type="project" value="TreeGrafter"/>
</dbReference>
<dbReference type="Gene3D" id="1.10.260.40">
    <property type="entry name" value="lambda repressor-like DNA-binding domains"/>
    <property type="match status" value="1"/>
</dbReference>
<dbReference type="EMBL" id="FOZW01000002">
    <property type="protein sequence ID" value="SFS56781.1"/>
    <property type="molecule type" value="Genomic_DNA"/>
</dbReference>
<dbReference type="InterPro" id="IPR000843">
    <property type="entry name" value="HTH_LacI"/>
</dbReference>
<evidence type="ECO:0000256" key="1">
    <source>
        <dbReference type="ARBA" id="ARBA00023015"/>
    </source>
</evidence>
<dbReference type="Pfam" id="PF00356">
    <property type="entry name" value="LacI"/>
    <property type="match status" value="1"/>
</dbReference>
<evidence type="ECO:0000256" key="3">
    <source>
        <dbReference type="ARBA" id="ARBA00023163"/>
    </source>
</evidence>
<dbReference type="AlphaFoldDB" id="A0A1I6QWD1"/>
<feature type="domain" description="HTH lacI-type" evidence="4">
    <location>
        <begin position="4"/>
        <end position="47"/>
    </location>
</feature>
<dbReference type="PRINTS" id="PR00036">
    <property type="entry name" value="HTHLACI"/>
</dbReference>
<dbReference type="GO" id="GO:0003700">
    <property type="term" value="F:DNA-binding transcription factor activity"/>
    <property type="evidence" value="ECO:0007669"/>
    <property type="project" value="TreeGrafter"/>
</dbReference>
<dbReference type="PROSITE" id="PS50932">
    <property type="entry name" value="HTH_LACI_2"/>
    <property type="match status" value="1"/>
</dbReference>
<organism evidence="5 6">
    <name type="scientific">Alloyangia pacifica</name>
    <dbReference type="NCBI Taxonomy" id="311180"/>
    <lineage>
        <taxon>Bacteria</taxon>
        <taxon>Pseudomonadati</taxon>
        <taxon>Pseudomonadota</taxon>
        <taxon>Alphaproteobacteria</taxon>
        <taxon>Rhodobacterales</taxon>
        <taxon>Roseobacteraceae</taxon>
        <taxon>Alloyangia</taxon>
    </lineage>
</organism>
<dbReference type="PANTHER" id="PTHR30146:SF152">
    <property type="entry name" value="TRANSCRIPTIONAL REGULATORY PROTEIN"/>
    <property type="match status" value="1"/>
</dbReference>
<protein>
    <submittedName>
        <fullName evidence="5">Transcriptional regulator, LacI family</fullName>
    </submittedName>
</protein>
<keyword evidence="3" id="KW-0804">Transcription</keyword>
<accession>A0A1I6QWD1</accession>
<dbReference type="PROSITE" id="PS00356">
    <property type="entry name" value="HTH_LACI_1"/>
    <property type="match status" value="1"/>
</dbReference>
<keyword evidence="6" id="KW-1185">Reference proteome</keyword>
<proteinExistence type="predicted"/>
<reference evidence="6" key="1">
    <citation type="submission" date="2016-10" db="EMBL/GenBank/DDBJ databases">
        <authorList>
            <person name="Varghese N."/>
            <person name="Submissions S."/>
        </authorList>
    </citation>
    <scope>NUCLEOTIDE SEQUENCE [LARGE SCALE GENOMIC DNA]</scope>
    <source>
        <strain evidence="6">DSM 26894</strain>
    </source>
</reference>
<dbReference type="InterPro" id="IPR010982">
    <property type="entry name" value="Lambda_DNA-bd_dom_sf"/>
</dbReference>
<name>A0A1I6QWD1_9RHOB</name>
<dbReference type="SUPFAM" id="SSF53822">
    <property type="entry name" value="Periplasmic binding protein-like I"/>
    <property type="match status" value="1"/>
</dbReference>
<dbReference type="STRING" id="311180.SAMN04488050_102413"/>
<dbReference type="SUPFAM" id="SSF47413">
    <property type="entry name" value="lambda repressor-like DNA-binding domains"/>
    <property type="match status" value="1"/>
</dbReference>
<keyword evidence="1" id="KW-0805">Transcription regulation</keyword>
<dbReference type="SMART" id="SM00354">
    <property type="entry name" value="HTH_LACI"/>
    <property type="match status" value="1"/>
</dbReference>
<evidence type="ECO:0000256" key="2">
    <source>
        <dbReference type="ARBA" id="ARBA00023125"/>
    </source>
</evidence>